<reference evidence="15 16" key="1">
    <citation type="submission" date="2020-08" db="EMBL/GenBank/DDBJ databases">
        <title>Acidobacteriota in marine sediments use diverse sulfur dissimilation pathways.</title>
        <authorList>
            <person name="Wasmund K."/>
        </authorList>
    </citation>
    <scope>NUCLEOTIDE SEQUENCE [LARGE SCALE GENOMIC DNA]</scope>
    <source>
        <strain evidence="15">MAG AM3-A</strain>
    </source>
</reference>
<dbReference type="PANTHER" id="PTHR23132:SF25">
    <property type="entry name" value="D-ALANINE--D-ALANINE LIGASE A"/>
    <property type="match status" value="1"/>
</dbReference>
<dbReference type="GO" id="GO:0009252">
    <property type="term" value="P:peptidoglycan biosynthetic process"/>
    <property type="evidence" value="ECO:0007669"/>
    <property type="project" value="UniProtKB-KW"/>
</dbReference>
<dbReference type="GO" id="GO:0005524">
    <property type="term" value="F:ATP binding"/>
    <property type="evidence" value="ECO:0007669"/>
    <property type="project" value="UniProtKB-UniRule"/>
</dbReference>
<dbReference type="GO" id="GO:0005829">
    <property type="term" value="C:cytosol"/>
    <property type="evidence" value="ECO:0007669"/>
    <property type="project" value="TreeGrafter"/>
</dbReference>
<dbReference type="AlphaFoldDB" id="A0A8J6XWJ8"/>
<dbReference type="EC" id="6.3.2.4" evidence="4"/>
<comment type="cofactor">
    <cofactor evidence="1">
        <name>Mn(2+)</name>
        <dbReference type="ChEBI" id="CHEBI:29035"/>
    </cofactor>
</comment>
<dbReference type="Proteomes" id="UP000598633">
    <property type="component" value="Unassembled WGS sequence"/>
</dbReference>
<evidence type="ECO:0000259" key="14">
    <source>
        <dbReference type="PROSITE" id="PS50975"/>
    </source>
</evidence>
<dbReference type="SUPFAM" id="SSF52440">
    <property type="entry name" value="PreATP-grasp domain"/>
    <property type="match status" value="1"/>
</dbReference>
<dbReference type="InterPro" id="IPR011127">
    <property type="entry name" value="Dala_Dala_lig_N"/>
</dbReference>
<dbReference type="GO" id="GO:0046872">
    <property type="term" value="F:metal ion binding"/>
    <property type="evidence" value="ECO:0007669"/>
    <property type="project" value="InterPro"/>
</dbReference>
<dbReference type="GO" id="GO:0008716">
    <property type="term" value="F:D-alanine-D-alanine ligase activity"/>
    <property type="evidence" value="ECO:0007669"/>
    <property type="project" value="UniProtKB-EC"/>
</dbReference>
<evidence type="ECO:0000256" key="8">
    <source>
        <dbReference type="ARBA" id="ARBA00022960"/>
    </source>
</evidence>
<dbReference type="PANTHER" id="PTHR23132">
    <property type="entry name" value="D-ALANINE--D-ALANINE LIGASE"/>
    <property type="match status" value="1"/>
</dbReference>
<evidence type="ECO:0000256" key="12">
    <source>
        <dbReference type="ARBA" id="ARBA00047614"/>
    </source>
</evidence>
<dbReference type="Gene3D" id="3.30.470.20">
    <property type="entry name" value="ATP-grasp fold, B domain"/>
    <property type="match status" value="1"/>
</dbReference>
<dbReference type="SUPFAM" id="SSF56059">
    <property type="entry name" value="Glutathione synthetase ATP-binding domain-like"/>
    <property type="match status" value="1"/>
</dbReference>
<evidence type="ECO:0000256" key="1">
    <source>
        <dbReference type="ARBA" id="ARBA00001936"/>
    </source>
</evidence>
<keyword evidence="8" id="KW-0133">Cell shape</keyword>
<dbReference type="PROSITE" id="PS00843">
    <property type="entry name" value="DALA_DALA_LIGASE_1"/>
    <property type="match status" value="1"/>
</dbReference>
<dbReference type="InterPro" id="IPR016185">
    <property type="entry name" value="PreATP-grasp_dom_sf"/>
</dbReference>
<evidence type="ECO:0000256" key="10">
    <source>
        <dbReference type="ARBA" id="ARBA00023316"/>
    </source>
</evidence>
<evidence type="ECO:0000256" key="13">
    <source>
        <dbReference type="PROSITE-ProRule" id="PRU00409"/>
    </source>
</evidence>
<dbReference type="EMBL" id="JACXWA010000036">
    <property type="protein sequence ID" value="MBD3870162.1"/>
    <property type="molecule type" value="Genomic_DNA"/>
</dbReference>
<dbReference type="Pfam" id="PF01820">
    <property type="entry name" value="Dala_Dala_lig_N"/>
    <property type="match status" value="1"/>
</dbReference>
<gene>
    <name evidence="15" type="ORF">IFJ97_02235</name>
</gene>
<keyword evidence="7 13" id="KW-0067">ATP-binding</keyword>
<evidence type="ECO:0000256" key="9">
    <source>
        <dbReference type="ARBA" id="ARBA00022984"/>
    </source>
</evidence>
<organism evidence="15 16">
    <name type="scientific">Candidatus Sulfomarinibacter kjeldsenii</name>
    <dbReference type="NCBI Taxonomy" id="2885994"/>
    <lineage>
        <taxon>Bacteria</taxon>
        <taxon>Pseudomonadati</taxon>
        <taxon>Acidobacteriota</taxon>
        <taxon>Thermoanaerobaculia</taxon>
        <taxon>Thermoanaerobaculales</taxon>
        <taxon>Candidatus Sulfomarinibacteraceae</taxon>
        <taxon>Candidatus Sulfomarinibacter</taxon>
    </lineage>
</organism>
<protein>
    <recommendedName>
        <fullName evidence="11">D-alanine--D-alanine ligase A</fullName>
        <ecNumber evidence="4">6.3.2.4</ecNumber>
    </recommendedName>
</protein>
<dbReference type="GO" id="GO:0008360">
    <property type="term" value="P:regulation of cell shape"/>
    <property type="evidence" value="ECO:0007669"/>
    <property type="project" value="UniProtKB-KW"/>
</dbReference>
<evidence type="ECO:0000256" key="2">
    <source>
        <dbReference type="ARBA" id="ARBA00001946"/>
    </source>
</evidence>
<feature type="domain" description="ATP-grasp" evidence="14">
    <location>
        <begin position="139"/>
        <end position="197"/>
    </location>
</feature>
<feature type="non-terminal residue" evidence="15">
    <location>
        <position position="210"/>
    </location>
</feature>
<evidence type="ECO:0000256" key="5">
    <source>
        <dbReference type="ARBA" id="ARBA00022598"/>
    </source>
</evidence>
<dbReference type="Gene3D" id="3.30.1490.20">
    <property type="entry name" value="ATP-grasp fold, A domain"/>
    <property type="match status" value="1"/>
</dbReference>
<name>A0A8J6XWJ8_9BACT</name>
<sequence length="210" mass="22712">MTDSQGTDKRRVALIFGWRSDEHDVSIVSARSVDSALDRAEYEVVPMAIDRQGLWADAGTARRVLEASSDRPDNVVHFEGRDRIDPRLLEGSTDVAFPVLHGPFGEDGTIQGLFEMIDLPYVGCDAASSALCMDKIFCKRLLAQEGLSTPAWVELDGTSWSEDRDGIVERSLGLGLPLFVKPARLGSSVGISRVSEEAGLAAAIELALGH</sequence>
<comment type="cofactor">
    <cofactor evidence="2">
        <name>Mg(2+)</name>
        <dbReference type="ChEBI" id="CHEBI:18420"/>
    </cofactor>
</comment>
<keyword evidence="9" id="KW-0573">Peptidoglycan synthesis</keyword>
<evidence type="ECO:0000256" key="3">
    <source>
        <dbReference type="ARBA" id="ARBA00010871"/>
    </source>
</evidence>
<evidence type="ECO:0000256" key="11">
    <source>
        <dbReference type="ARBA" id="ARBA00040301"/>
    </source>
</evidence>
<dbReference type="InterPro" id="IPR000291">
    <property type="entry name" value="D-Ala_lig_Van_CS"/>
</dbReference>
<keyword evidence="5 15" id="KW-0436">Ligase</keyword>
<dbReference type="InterPro" id="IPR013815">
    <property type="entry name" value="ATP_grasp_subdomain_1"/>
</dbReference>
<dbReference type="InterPro" id="IPR011095">
    <property type="entry name" value="Dala_Dala_lig_C"/>
</dbReference>
<dbReference type="InterPro" id="IPR011761">
    <property type="entry name" value="ATP-grasp"/>
</dbReference>
<dbReference type="GO" id="GO:0071555">
    <property type="term" value="P:cell wall organization"/>
    <property type="evidence" value="ECO:0007669"/>
    <property type="project" value="UniProtKB-KW"/>
</dbReference>
<keyword evidence="6 13" id="KW-0547">Nucleotide-binding</keyword>
<evidence type="ECO:0000256" key="6">
    <source>
        <dbReference type="ARBA" id="ARBA00022741"/>
    </source>
</evidence>
<comment type="catalytic activity">
    <reaction evidence="12">
        <text>2 D-alanine + ATP = D-alanyl-D-alanine + ADP + phosphate + H(+)</text>
        <dbReference type="Rhea" id="RHEA:11224"/>
        <dbReference type="ChEBI" id="CHEBI:15378"/>
        <dbReference type="ChEBI" id="CHEBI:30616"/>
        <dbReference type="ChEBI" id="CHEBI:43474"/>
        <dbReference type="ChEBI" id="CHEBI:57416"/>
        <dbReference type="ChEBI" id="CHEBI:57822"/>
        <dbReference type="ChEBI" id="CHEBI:456216"/>
        <dbReference type="EC" id="6.3.2.4"/>
    </reaction>
</comment>
<dbReference type="PROSITE" id="PS50975">
    <property type="entry name" value="ATP_GRASP"/>
    <property type="match status" value="1"/>
</dbReference>
<evidence type="ECO:0000313" key="16">
    <source>
        <dbReference type="Proteomes" id="UP000598633"/>
    </source>
</evidence>
<comment type="similarity">
    <text evidence="3">Belongs to the D-alanine--D-alanine ligase family.</text>
</comment>
<dbReference type="Gene3D" id="3.40.50.20">
    <property type="match status" value="1"/>
</dbReference>
<evidence type="ECO:0000256" key="4">
    <source>
        <dbReference type="ARBA" id="ARBA00012216"/>
    </source>
</evidence>
<evidence type="ECO:0000256" key="7">
    <source>
        <dbReference type="ARBA" id="ARBA00022840"/>
    </source>
</evidence>
<comment type="caution">
    <text evidence="15">The sequence shown here is derived from an EMBL/GenBank/DDBJ whole genome shotgun (WGS) entry which is preliminary data.</text>
</comment>
<keyword evidence="10" id="KW-0961">Cell wall biogenesis/degradation</keyword>
<evidence type="ECO:0000313" key="15">
    <source>
        <dbReference type="EMBL" id="MBD3870162.1"/>
    </source>
</evidence>
<proteinExistence type="inferred from homology"/>
<accession>A0A8J6XWJ8</accession>
<dbReference type="Pfam" id="PF07478">
    <property type="entry name" value="Dala_Dala_lig_C"/>
    <property type="match status" value="1"/>
</dbReference>